<organism evidence="4 5">
    <name type="scientific">Streptodolium elevatio</name>
    <dbReference type="NCBI Taxonomy" id="3157996"/>
    <lineage>
        <taxon>Bacteria</taxon>
        <taxon>Bacillati</taxon>
        <taxon>Actinomycetota</taxon>
        <taxon>Actinomycetes</taxon>
        <taxon>Kitasatosporales</taxon>
        <taxon>Streptomycetaceae</taxon>
        <taxon>Streptodolium</taxon>
    </lineage>
</organism>
<dbReference type="InterPro" id="IPR010099">
    <property type="entry name" value="SDR39U1"/>
</dbReference>
<dbReference type="InterPro" id="IPR001509">
    <property type="entry name" value="Epimerase_deHydtase"/>
</dbReference>
<name>A0ABV3DIJ1_9ACTN</name>
<dbReference type="Proteomes" id="UP001551482">
    <property type="component" value="Unassembled WGS sequence"/>
</dbReference>
<feature type="domain" description="DUF1731" evidence="3">
    <location>
        <begin position="251"/>
        <end position="294"/>
    </location>
</feature>
<accession>A0ABV3DIJ1</accession>
<protein>
    <submittedName>
        <fullName evidence="4">TIGR01777 family oxidoreductase</fullName>
    </submittedName>
</protein>
<dbReference type="Pfam" id="PF08338">
    <property type="entry name" value="DUF1731"/>
    <property type="match status" value="1"/>
</dbReference>
<gene>
    <name evidence="4" type="ORF">AB0C36_17315</name>
</gene>
<evidence type="ECO:0000313" key="4">
    <source>
        <dbReference type="EMBL" id="MEU8135267.1"/>
    </source>
</evidence>
<dbReference type="Gene3D" id="3.40.50.720">
    <property type="entry name" value="NAD(P)-binding Rossmann-like Domain"/>
    <property type="match status" value="1"/>
</dbReference>
<evidence type="ECO:0000259" key="2">
    <source>
        <dbReference type="Pfam" id="PF01370"/>
    </source>
</evidence>
<dbReference type="NCBIfam" id="TIGR01777">
    <property type="entry name" value="yfcH"/>
    <property type="match status" value="1"/>
</dbReference>
<dbReference type="EMBL" id="JBEZFP010000039">
    <property type="protein sequence ID" value="MEU8135267.1"/>
    <property type="molecule type" value="Genomic_DNA"/>
</dbReference>
<comment type="caution">
    <text evidence="4">The sequence shown here is derived from an EMBL/GenBank/DDBJ whole genome shotgun (WGS) entry which is preliminary data.</text>
</comment>
<evidence type="ECO:0000256" key="1">
    <source>
        <dbReference type="ARBA" id="ARBA00009353"/>
    </source>
</evidence>
<dbReference type="InterPro" id="IPR013549">
    <property type="entry name" value="DUF1731"/>
</dbReference>
<proteinExistence type="inferred from homology"/>
<reference evidence="4 5" key="1">
    <citation type="submission" date="2024-06" db="EMBL/GenBank/DDBJ databases">
        <title>The Natural Products Discovery Center: Release of the First 8490 Sequenced Strains for Exploring Actinobacteria Biosynthetic Diversity.</title>
        <authorList>
            <person name="Kalkreuter E."/>
            <person name="Kautsar S.A."/>
            <person name="Yang D."/>
            <person name="Bader C.D."/>
            <person name="Teijaro C.N."/>
            <person name="Fluegel L."/>
            <person name="Davis C.M."/>
            <person name="Simpson J.R."/>
            <person name="Lauterbach L."/>
            <person name="Steele A.D."/>
            <person name="Gui C."/>
            <person name="Meng S."/>
            <person name="Li G."/>
            <person name="Viehrig K."/>
            <person name="Ye F."/>
            <person name="Su P."/>
            <person name="Kiefer A.F."/>
            <person name="Nichols A."/>
            <person name="Cepeda A.J."/>
            <person name="Yan W."/>
            <person name="Fan B."/>
            <person name="Jiang Y."/>
            <person name="Adhikari A."/>
            <person name="Zheng C.-J."/>
            <person name="Schuster L."/>
            <person name="Cowan T.M."/>
            <person name="Smanski M.J."/>
            <person name="Chevrette M.G."/>
            <person name="De Carvalho L.P.S."/>
            <person name="Shen B."/>
        </authorList>
    </citation>
    <scope>NUCLEOTIDE SEQUENCE [LARGE SCALE GENOMIC DNA]</scope>
    <source>
        <strain evidence="4 5">NPDC048946</strain>
    </source>
</reference>
<evidence type="ECO:0000259" key="3">
    <source>
        <dbReference type="Pfam" id="PF08338"/>
    </source>
</evidence>
<dbReference type="SUPFAM" id="SSF51735">
    <property type="entry name" value="NAD(P)-binding Rossmann-fold domains"/>
    <property type="match status" value="1"/>
</dbReference>
<dbReference type="RefSeq" id="WP_358354846.1">
    <property type="nucleotide sequence ID" value="NZ_JBEZFP010000039.1"/>
</dbReference>
<dbReference type="PANTHER" id="PTHR11092">
    <property type="entry name" value="SUGAR NUCLEOTIDE EPIMERASE RELATED"/>
    <property type="match status" value="1"/>
</dbReference>
<dbReference type="Pfam" id="PF01370">
    <property type="entry name" value="Epimerase"/>
    <property type="match status" value="1"/>
</dbReference>
<keyword evidence="5" id="KW-1185">Reference proteome</keyword>
<dbReference type="PANTHER" id="PTHR11092:SF0">
    <property type="entry name" value="EPIMERASE FAMILY PROTEIN SDR39U1"/>
    <property type="match status" value="1"/>
</dbReference>
<dbReference type="InterPro" id="IPR036291">
    <property type="entry name" value="NAD(P)-bd_dom_sf"/>
</dbReference>
<feature type="domain" description="NAD-dependent epimerase/dehydratase" evidence="2">
    <location>
        <begin position="6"/>
        <end position="216"/>
    </location>
</feature>
<comment type="similarity">
    <text evidence="1">Belongs to the NAD(P)-dependent epimerase/dehydratase family. SDR39U1 subfamily.</text>
</comment>
<evidence type="ECO:0000313" key="5">
    <source>
        <dbReference type="Proteomes" id="UP001551482"/>
    </source>
</evidence>
<sequence>MTTMRIAVTGSSGLIGSPLVRSLRADGHELVRFVRRAPKAADEARWDPVAGTLDTDALLGVEAVVSLAGAGVGDHRWTKAYKRELRDSRVLGTATLARAIAAMERPPSVFLSGSAVGYYGDTGDRLVTETAPAGSGFLAELCVEWEAATAPAEEAGVRVAHMRTGLVVASKGGAWGPLFRAFRFGVGGRMGNGRQYWSFISLRDEINAIRFLLDADAVRGPVNLTAPNPVTNAEATKAMSRLLRRPALFPVPRPALRAVLGEFADDVLSSQRVAPRVLEKSGFVFAHPTIDLAVAVARHG</sequence>